<feature type="region of interest" description="Disordered" evidence="1">
    <location>
        <begin position="12"/>
        <end position="46"/>
    </location>
</feature>
<evidence type="ECO:0000313" key="3">
    <source>
        <dbReference type="Proteomes" id="UP000245926"/>
    </source>
</evidence>
<dbReference type="InterPro" id="IPR025048">
    <property type="entry name" value="DUF3987"/>
</dbReference>
<dbReference type="KEGG" id="mets:DK389_06580"/>
<dbReference type="RefSeq" id="WP_109888257.1">
    <property type="nucleotide sequence ID" value="NZ_CP029550.1"/>
</dbReference>
<dbReference type="EMBL" id="CP029550">
    <property type="protein sequence ID" value="AWN40262.1"/>
    <property type="molecule type" value="Genomic_DNA"/>
</dbReference>
<name>A0A2U8W4G7_9HYPH</name>
<evidence type="ECO:0000256" key="1">
    <source>
        <dbReference type="SAM" id="MobiDB-lite"/>
    </source>
</evidence>
<dbReference type="Pfam" id="PF13148">
    <property type="entry name" value="DUF3987"/>
    <property type="match status" value="1"/>
</dbReference>
<dbReference type="Proteomes" id="UP000245926">
    <property type="component" value="Chromosome"/>
</dbReference>
<evidence type="ECO:0008006" key="4">
    <source>
        <dbReference type="Google" id="ProtNLM"/>
    </source>
</evidence>
<sequence>MIADPFALEMERLGPAPSSARFENQWEDEPPSNERADKEPTWDSPDLSLLGTGQRAAPSFPLPLLGPWAEWAEQKAAGASAPIDYCAVALLACAGAALGNVRWPLAGADWSEPPLLWCAVVGPPSSSKSPSMDAAFALVRYAEDQMALGFETEQLAYTMKKQVSEACQEEWKAKIKAAVKKGDPPPPMPDEAQAPDLPVRPRIRVADATVEALGGLAAALPRGLLLVRDELAGWLGAFDRYGGGGSDRAFAIEMYGGRSYVVDRVKSPLPLHIRHLAIGLLGGVQPDKLPLIISGPDDGLASRLLWTWPDARPEFVLARNLQDDTLAKRNFARLSDLPMSTDEFGHAEPRLVRLTSQAEDVLEAFAREMVHRGHEAGGLLAGTIGKARGHVLRLSCVLEYLWWCGGTRAAEPTCISKKAVEAAAGLLDGYFLPMAERVYGDAAIPIRERRAMLLVRYLRRTGQRAFNARQVRREHGGMLRDATDMQAACAELAEACLIQPVLRPAGEQQGRPALNYEVNPAVLRGQR</sequence>
<feature type="compositionally biased region" description="Basic and acidic residues" evidence="1">
    <location>
        <begin position="32"/>
        <end position="41"/>
    </location>
</feature>
<organism evidence="2 3">
    <name type="scientific">Methylobacterium durans</name>
    <dbReference type="NCBI Taxonomy" id="2202825"/>
    <lineage>
        <taxon>Bacteria</taxon>
        <taxon>Pseudomonadati</taxon>
        <taxon>Pseudomonadota</taxon>
        <taxon>Alphaproteobacteria</taxon>
        <taxon>Hyphomicrobiales</taxon>
        <taxon>Methylobacteriaceae</taxon>
        <taxon>Methylobacterium</taxon>
    </lineage>
</organism>
<evidence type="ECO:0000313" key="2">
    <source>
        <dbReference type="EMBL" id="AWN40262.1"/>
    </source>
</evidence>
<keyword evidence="3" id="KW-1185">Reference proteome</keyword>
<accession>A0A2U8W4G7</accession>
<dbReference type="AlphaFoldDB" id="A0A2U8W4G7"/>
<proteinExistence type="predicted"/>
<dbReference type="OrthoDB" id="5453446at2"/>
<reference evidence="3" key="1">
    <citation type="submission" date="2018-05" db="EMBL/GenBank/DDBJ databases">
        <title>Complete Genome Sequence of Methylobacterium sp. 17SD2-17.</title>
        <authorList>
            <person name="Srinivasan S."/>
        </authorList>
    </citation>
    <scope>NUCLEOTIDE SEQUENCE [LARGE SCALE GENOMIC DNA]</scope>
    <source>
        <strain evidence="3">17SD2-17</strain>
    </source>
</reference>
<gene>
    <name evidence="2" type="ORF">DK389_06580</name>
</gene>
<protein>
    <recommendedName>
        <fullName evidence="4">DUF3987 domain-containing protein</fullName>
    </recommendedName>
</protein>